<dbReference type="Proteomes" id="UP000036410">
    <property type="component" value="Chromosome"/>
</dbReference>
<gene>
    <name evidence="1" type="ORF">AS52_00792</name>
</gene>
<evidence type="ECO:0000313" key="2">
    <source>
        <dbReference type="Proteomes" id="UP000036410"/>
    </source>
</evidence>
<accession>A0A806TQJ4</accession>
<name>A0A806TQJ4_PRIMG</name>
<protein>
    <submittedName>
        <fullName evidence="1">Uncharacterized protein</fullName>
    </submittedName>
</protein>
<reference evidence="1 2" key="1">
    <citation type="submission" date="2015-01" db="EMBL/GenBank/DDBJ databases">
        <title>Genome sequence of bacillus megaterium Q3.</title>
        <authorList>
            <person name="Wang Y."/>
            <person name="Luo K."/>
            <person name="Bai L."/>
            <person name="Luo F."/>
        </authorList>
    </citation>
    <scope>NUCLEOTIDE SEQUENCE [LARGE SCALE GENOMIC DNA]</scope>
    <source>
        <strain evidence="1 2">Q3</strain>
    </source>
</reference>
<dbReference type="EMBL" id="CP010586">
    <property type="protein sequence ID" value="AKP75757.1"/>
    <property type="molecule type" value="Genomic_DNA"/>
</dbReference>
<evidence type="ECO:0000313" key="1">
    <source>
        <dbReference type="EMBL" id="AKP75757.1"/>
    </source>
</evidence>
<proteinExistence type="predicted"/>
<dbReference type="AlphaFoldDB" id="A0A806TQJ4"/>
<sequence length="63" mass="7562">MQAQHPFFYPFLKQINLLYKSLLSTKGIGVFIRFKQILMLEVITRSISFREVYEIIKNVYFTV</sequence>
<organism evidence="1 2">
    <name type="scientific">Priestia megaterium Q3</name>
    <dbReference type="NCBI Taxonomy" id="1452722"/>
    <lineage>
        <taxon>Bacteria</taxon>
        <taxon>Bacillati</taxon>
        <taxon>Bacillota</taxon>
        <taxon>Bacilli</taxon>
        <taxon>Bacillales</taxon>
        <taxon>Bacillaceae</taxon>
        <taxon>Priestia</taxon>
    </lineage>
</organism>